<feature type="domain" description="UBC core" evidence="2">
    <location>
        <begin position="1"/>
        <end position="148"/>
    </location>
</feature>
<dbReference type="Pfam" id="PF00179">
    <property type="entry name" value="UQ_con"/>
    <property type="match status" value="1"/>
</dbReference>
<keyword evidence="1" id="KW-0833">Ubl conjugation pathway</keyword>
<dbReference type="InterPro" id="IPR050113">
    <property type="entry name" value="Ub_conjugating_enzyme"/>
</dbReference>
<reference evidence="3" key="1">
    <citation type="journal article" date="2020" name="Stud. Mycol.">
        <title>101 Dothideomycetes genomes: a test case for predicting lifestyles and emergence of pathogens.</title>
        <authorList>
            <person name="Haridas S."/>
            <person name="Albert R."/>
            <person name="Binder M."/>
            <person name="Bloem J."/>
            <person name="Labutti K."/>
            <person name="Salamov A."/>
            <person name="Andreopoulos B."/>
            <person name="Baker S."/>
            <person name="Barry K."/>
            <person name="Bills G."/>
            <person name="Bluhm B."/>
            <person name="Cannon C."/>
            <person name="Castanera R."/>
            <person name="Culley D."/>
            <person name="Daum C."/>
            <person name="Ezra D."/>
            <person name="Gonzalez J."/>
            <person name="Henrissat B."/>
            <person name="Kuo A."/>
            <person name="Liang C."/>
            <person name="Lipzen A."/>
            <person name="Lutzoni F."/>
            <person name="Magnuson J."/>
            <person name="Mondo S."/>
            <person name="Nolan M."/>
            <person name="Ohm R."/>
            <person name="Pangilinan J."/>
            <person name="Park H.-J."/>
            <person name="Ramirez L."/>
            <person name="Alfaro M."/>
            <person name="Sun H."/>
            <person name="Tritt A."/>
            <person name="Yoshinaga Y."/>
            <person name="Zwiers L.-H."/>
            <person name="Turgeon B."/>
            <person name="Goodwin S."/>
            <person name="Spatafora J."/>
            <person name="Crous P."/>
            <person name="Grigoriev I."/>
        </authorList>
    </citation>
    <scope>NUCLEOTIDE SEQUENCE</scope>
    <source>
        <strain evidence="3">CBS 473.64</strain>
    </source>
</reference>
<dbReference type="PROSITE" id="PS50127">
    <property type="entry name" value="UBC_2"/>
    <property type="match status" value="1"/>
</dbReference>
<organism evidence="3 4">
    <name type="scientific">Massarina eburnea CBS 473.64</name>
    <dbReference type="NCBI Taxonomy" id="1395130"/>
    <lineage>
        <taxon>Eukaryota</taxon>
        <taxon>Fungi</taxon>
        <taxon>Dikarya</taxon>
        <taxon>Ascomycota</taxon>
        <taxon>Pezizomycotina</taxon>
        <taxon>Dothideomycetes</taxon>
        <taxon>Pleosporomycetidae</taxon>
        <taxon>Pleosporales</taxon>
        <taxon>Massarineae</taxon>
        <taxon>Massarinaceae</taxon>
        <taxon>Massarina</taxon>
    </lineage>
</organism>
<accession>A0A6A6S860</accession>
<proteinExistence type="predicted"/>
<evidence type="ECO:0000313" key="4">
    <source>
        <dbReference type="Proteomes" id="UP000799753"/>
    </source>
</evidence>
<dbReference type="SUPFAM" id="SSF54495">
    <property type="entry name" value="UBC-like"/>
    <property type="match status" value="1"/>
</dbReference>
<evidence type="ECO:0000256" key="1">
    <source>
        <dbReference type="ARBA" id="ARBA00022786"/>
    </source>
</evidence>
<dbReference type="CDD" id="cd00195">
    <property type="entry name" value="UBCc_UEV"/>
    <property type="match status" value="1"/>
</dbReference>
<dbReference type="Proteomes" id="UP000799753">
    <property type="component" value="Unassembled WGS sequence"/>
</dbReference>
<dbReference type="OrthoDB" id="109543at2759"/>
<dbReference type="AlphaFoldDB" id="A0A6A6S860"/>
<dbReference type="EMBL" id="MU006779">
    <property type="protein sequence ID" value="KAF2643770.1"/>
    <property type="molecule type" value="Genomic_DNA"/>
</dbReference>
<dbReference type="Gene3D" id="3.10.110.10">
    <property type="entry name" value="Ubiquitin Conjugating Enzyme"/>
    <property type="match status" value="1"/>
</dbReference>
<dbReference type="InterPro" id="IPR016135">
    <property type="entry name" value="UBQ-conjugating_enzyme/RWD"/>
</dbReference>
<name>A0A6A6S860_9PLEO</name>
<keyword evidence="4" id="KW-1185">Reference proteome</keyword>
<gene>
    <name evidence="3" type="ORF">P280DRAFT_466505</name>
</gene>
<dbReference type="InterPro" id="IPR000608">
    <property type="entry name" value="UBC"/>
</dbReference>
<protein>
    <recommendedName>
        <fullName evidence="2">UBC core domain-containing protein</fullName>
    </recommendedName>
</protein>
<dbReference type="SMART" id="SM00212">
    <property type="entry name" value="UBCc"/>
    <property type="match status" value="1"/>
</dbReference>
<evidence type="ECO:0000259" key="2">
    <source>
        <dbReference type="PROSITE" id="PS50127"/>
    </source>
</evidence>
<evidence type="ECO:0000313" key="3">
    <source>
        <dbReference type="EMBL" id="KAF2643770.1"/>
    </source>
</evidence>
<dbReference type="PANTHER" id="PTHR24067">
    <property type="entry name" value="UBIQUITIN-CONJUGATING ENZYME E2"/>
    <property type="match status" value="1"/>
</dbReference>
<sequence>MAMHPEFSRRLFNDILEIQHDPYPNVHLHMRDRDITCACLILTPPNEEPMHLTIQFTNRYPLEAPKISIESYVDHPNVLGGYICASILNTREGWTPAYTLKGVLIQLLSFFMSDSIDQDHGSGSIDLTLYKRREQNRRRHQGVRQGGYECYHCGFNENWTPEKNEKRSTTSSQSTPFITKGSRSKLFDLPDEIILRLMFFTDTADLMSFAEAVPSIGHMLNSYDFIRMRELECFCLKKSFLYTKLGIGVSISGGRRPVFRSEFDLLSNEAFNIGVRKSVQGVEFENWLPLPLSRRHWKNVRLNAGHCLDGLRQRGKLRREDKVEVLYHFMNSVVVQFSQDADRSFNKPDARSTLSHVSEKAIESYFSLFHLLLCMATEDPTIVTSANRKIAAFLAKPPNKQRFPDLGHVLVAALISDSGLTNDLIFRIIKEAILRNVVWMLDEKGAAMAELAYLEPSNPSPYRLKKTFEASLTSYRLLMFLKLFSSAVRPLGKSLVQLRDELFDTHGAPPPGVSAAMARRIRSIRNVDSFPAFLTIMGIQNMPTQVVFSKFLKRTITDSVAAGYSRMPMTQSQLYMLRRQWEPSVEASKQVKITPLLKRWFNDGEKWYANGWRGRPSFFPQKQGT</sequence>